<dbReference type="InterPro" id="IPR015421">
    <property type="entry name" value="PyrdxlP-dep_Trfase_major"/>
</dbReference>
<evidence type="ECO:0000256" key="3">
    <source>
        <dbReference type="ARBA" id="ARBA00022679"/>
    </source>
</evidence>
<accession>A0A9D0YP76</accession>
<reference evidence="6" key="1">
    <citation type="journal article" date="2020" name="ISME J.">
        <title>Gammaproteobacteria mediating utilization of methyl-, sulfur- and petroleum organic compounds in deep ocean hydrothermal plumes.</title>
        <authorList>
            <person name="Zhou Z."/>
            <person name="Liu Y."/>
            <person name="Pan J."/>
            <person name="Cron B.R."/>
            <person name="Toner B.M."/>
            <person name="Anantharaman K."/>
            <person name="Breier J.A."/>
            <person name="Dick G.J."/>
            <person name="Li M."/>
        </authorList>
    </citation>
    <scope>NUCLEOTIDE SEQUENCE</scope>
    <source>
        <strain evidence="6">SZUA-1501</strain>
    </source>
</reference>
<dbReference type="Proteomes" id="UP000606463">
    <property type="component" value="Unassembled WGS sequence"/>
</dbReference>
<dbReference type="GO" id="GO:0008483">
    <property type="term" value="F:transaminase activity"/>
    <property type="evidence" value="ECO:0007669"/>
    <property type="project" value="UniProtKB-KW"/>
</dbReference>
<comment type="cofactor">
    <cofactor evidence="1 4">
        <name>pyridoxal 5'-phosphate</name>
        <dbReference type="ChEBI" id="CHEBI:597326"/>
    </cofactor>
</comment>
<gene>
    <name evidence="6" type="ORF">EYH37_02315</name>
</gene>
<keyword evidence="3 4" id="KW-0808">Transferase</keyword>
<dbReference type="PROSITE" id="PS00105">
    <property type="entry name" value="AA_TRANSFER_CLASS_1"/>
    <property type="match status" value="1"/>
</dbReference>
<dbReference type="Gene3D" id="3.40.640.10">
    <property type="entry name" value="Type I PLP-dependent aspartate aminotransferase-like (Major domain)"/>
    <property type="match status" value="1"/>
</dbReference>
<comment type="similarity">
    <text evidence="4">Belongs to the class-I pyridoxal-phosphate-dependent aminotransferase family.</text>
</comment>
<proteinExistence type="inferred from homology"/>
<dbReference type="PANTHER" id="PTHR42832">
    <property type="entry name" value="AMINO ACID AMINOTRANSFERASE"/>
    <property type="match status" value="1"/>
</dbReference>
<dbReference type="InterPro" id="IPR004838">
    <property type="entry name" value="NHTrfase_class1_PyrdxlP-BS"/>
</dbReference>
<organism evidence="6 7">
    <name type="scientific">Aquifex aeolicus</name>
    <dbReference type="NCBI Taxonomy" id="63363"/>
    <lineage>
        <taxon>Bacteria</taxon>
        <taxon>Pseudomonadati</taxon>
        <taxon>Aquificota</taxon>
        <taxon>Aquificia</taxon>
        <taxon>Aquificales</taxon>
        <taxon>Aquificaceae</taxon>
        <taxon>Aquifex</taxon>
    </lineage>
</organism>
<comment type="caution">
    <text evidence="6">The sequence shown here is derived from an EMBL/GenBank/DDBJ whole genome shotgun (WGS) entry which is preliminary data.</text>
</comment>
<dbReference type="InterPro" id="IPR004839">
    <property type="entry name" value="Aminotransferase_I/II_large"/>
</dbReference>
<dbReference type="GO" id="GO:0030170">
    <property type="term" value="F:pyridoxal phosphate binding"/>
    <property type="evidence" value="ECO:0007669"/>
    <property type="project" value="InterPro"/>
</dbReference>
<dbReference type="InterPro" id="IPR015424">
    <property type="entry name" value="PyrdxlP-dep_Trfase"/>
</dbReference>
<dbReference type="EMBL" id="DQVE01000022">
    <property type="protein sequence ID" value="HIP98187.1"/>
    <property type="molecule type" value="Genomic_DNA"/>
</dbReference>
<dbReference type="SUPFAM" id="SSF53383">
    <property type="entry name" value="PLP-dependent transferases"/>
    <property type="match status" value="1"/>
</dbReference>
<keyword evidence="2 4" id="KW-0032">Aminotransferase</keyword>
<dbReference type="PANTHER" id="PTHR42832:SF1">
    <property type="entry name" value="GLUTAMATE-PYRUVATE AMINOTRANSFERASE ALAC"/>
    <property type="match status" value="1"/>
</dbReference>
<dbReference type="EC" id="2.6.1.-" evidence="4"/>
<evidence type="ECO:0000313" key="7">
    <source>
        <dbReference type="Proteomes" id="UP000606463"/>
    </source>
</evidence>
<evidence type="ECO:0000259" key="5">
    <source>
        <dbReference type="Pfam" id="PF00155"/>
    </source>
</evidence>
<evidence type="ECO:0000256" key="4">
    <source>
        <dbReference type="RuleBase" id="RU000481"/>
    </source>
</evidence>
<dbReference type="Pfam" id="PF00155">
    <property type="entry name" value="Aminotran_1_2"/>
    <property type="match status" value="1"/>
</dbReference>
<evidence type="ECO:0000256" key="1">
    <source>
        <dbReference type="ARBA" id="ARBA00001933"/>
    </source>
</evidence>
<dbReference type="AlphaFoldDB" id="A0A9D0YP76"/>
<dbReference type="InterPro" id="IPR050881">
    <property type="entry name" value="LL-DAP_aminotransferase"/>
</dbReference>
<name>A0A9D0YP76_AQUAO</name>
<dbReference type="CDD" id="cd00609">
    <property type="entry name" value="AAT_like"/>
    <property type="match status" value="1"/>
</dbReference>
<dbReference type="Gene3D" id="3.90.1150.10">
    <property type="entry name" value="Aspartate Aminotransferase, domain 1"/>
    <property type="match status" value="1"/>
</dbReference>
<protein>
    <recommendedName>
        <fullName evidence="4">Aminotransferase</fullName>
        <ecNumber evidence="4">2.6.1.-</ecNumber>
    </recommendedName>
</protein>
<sequence>MEKRQFEFPRIRRLPEYVFEHVNKIKYQLRKEGKDIVDFGMGNPDIPPPRFVVDKLCEVARKKHVHGYSSSRGIPRLRKAVANFYKKRFGVELDPEGEVILTIGAKEGYSHLMLAMLSAGETAIVPTPTYPIHYYAPIIVGAEVRALPLPMELEEEEFQEEFLRRLYEVYNSTMPNPKVLVISFPHNPTTITVSLDFFKEVIKFAKKNELWVVHDNAYADIYFDDYVPPSILEVEGAKEVAVELYSLSKSFSMAGWRVAFAVGNEILIRNLMRLKSYLDYGVFTPIQVAAIVALESDYSVIRNIAKVYEKRRNHLVEGLSRIGWKVKKPRATMFVWAKIPEYFTKVKGMDSLEFSKFLLYEAGVAVSPGVGFGKNGEGWVRFALVENEMRIKQAIRGIRKAFRKTGFYDAGG</sequence>
<evidence type="ECO:0000313" key="6">
    <source>
        <dbReference type="EMBL" id="HIP98187.1"/>
    </source>
</evidence>
<evidence type="ECO:0000256" key="2">
    <source>
        <dbReference type="ARBA" id="ARBA00022576"/>
    </source>
</evidence>
<feature type="domain" description="Aminotransferase class I/classII large" evidence="5">
    <location>
        <begin position="34"/>
        <end position="396"/>
    </location>
</feature>
<dbReference type="InterPro" id="IPR015422">
    <property type="entry name" value="PyrdxlP-dep_Trfase_small"/>
</dbReference>